<feature type="domain" description="G-protein coupled receptors family 1 profile" evidence="15">
    <location>
        <begin position="144"/>
        <end position="392"/>
    </location>
</feature>
<feature type="transmembrane region" description="Helical" evidence="14">
    <location>
        <begin position="128"/>
        <end position="150"/>
    </location>
</feature>
<organism evidence="16 17">
    <name type="scientific">Gambusia affinis</name>
    <name type="common">Western mosquitofish</name>
    <name type="synonym">Heterandria affinis</name>
    <dbReference type="NCBI Taxonomy" id="33528"/>
    <lineage>
        <taxon>Eukaryota</taxon>
        <taxon>Metazoa</taxon>
        <taxon>Chordata</taxon>
        <taxon>Craniata</taxon>
        <taxon>Vertebrata</taxon>
        <taxon>Euteleostomi</taxon>
        <taxon>Actinopterygii</taxon>
        <taxon>Neopterygii</taxon>
        <taxon>Teleostei</taxon>
        <taxon>Neoteleostei</taxon>
        <taxon>Acanthomorphata</taxon>
        <taxon>Ovalentaria</taxon>
        <taxon>Atherinomorphae</taxon>
        <taxon>Cyprinodontiformes</taxon>
        <taxon>Poeciliidae</taxon>
        <taxon>Poeciliinae</taxon>
        <taxon>Gambusia</taxon>
    </lineage>
</organism>
<evidence type="ECO:0000256" key="11">
    <source>
        <dbReference type="ARBA" id="ARBA00023224"/>
    </source>
</evidence>
<dbReference type="PANTHER" id="PTHR24234:SF5">
    <property type="entry name" value="OVARIAN CANCER G-PROTEIN COUPLED RECEPTOR 1"/>
    <property type="match status" value="1"/>
</dbReference>
<name>A0A315UXQ1_GAMAF</name>
<proteinExistence type="inferred from homology"/>
<evidence type="ECO:0000256" key="8">
    <source>
        <dbReference type="ARBA" id="ARBA00023157"/>
    </source>
</evidence>
<keyword evidence="5 14" id="KW-1133">Transmembrane helix</keyword>
<dbReference type="GO" id="GO:0071467">
    <property type="term" value="P:cellular response to pH"/>
    <property type="evidence" value="ECO:0007669"/>
    <property type="project" value="TreeGrafter"/>
</dbReference>
<feature type="transmembrane region" description="Helical" evidence="14">
    <location>
        <begin position="335"/>
        <end position="353"/>
    </location>
</feature>
<evidence type="ECO:0000256" key="3">
    <source>
        <dbReference type="ARBA" id="ARBA00022475"/>
    </source>
</evidence>
<dbReference type="Proteomes" id="UP000250572">
    <property type="component" value="Unassembled WGS sequence"/>
</dbReference>
<dbReference type="Pfam" id="PF00001">
    <property type="entry name" value="7tm_1"/>
    <property type="match status" value="1"/>
</dbReference>
<evidence type="ECO:0000313" key="16">
    <source>
        <dbReference type="EMBL" id="PWA16350.1"/>
    </source>
</evidence>
<evidence type="ECO:0000256" key="13">
    <source>
        <dbReference type="SAM" id="MobiDB-lite"/>
    </source>
</evidence>
<dbReference type="AlphaFoldDB" id="A0A315UXQ1"/>
<feature type="transmembrane region" description="Helical" evidence="14">
    <location>
        <begin position="162"/>
        <end position="186"/>
    </location>
</feature>
<comment type="caution">
    <text evidence="16">The sequence shown here is derived from an EMBL/GenBank/DDBJ whole genome shotgun (WGS) entry which is preliminary data.</text>
</comment>
<feature type="transmembrane region" description="Helical" evidence="14">
    <location>
        <begin position="373"/>
        <end position="395"/>
    </location>
</feature>
<evidence type="ECO:0000256" key="5">
    <source>
        <dbReference type="ARBA" id="ARBA00022989"/>
    </source>
</evidence>
<evidence type="ECO:0000256" key="12">
    <source>
        <dbReference type="RuleBase" id="RU000688"/>
    </source>
</evidence>
<keyword evidence="17" id="KW-1185">Reference proteome</keyword>
<keyword evidence="4 12" id="KW-0812">Transmembrane</keyword>
<dbReference type="PRINTS" id="PR00237">
    <property type="entry name" value="GPCRRHODOPSN"/>
</dbReference>
<dbReference type="InterPro" id="IPR017452">
    <property type="entry name" value="GPCR_Rhodpsn_7TM"/>
</dbReference>
<keyword evidence="3" id="KW-1003">Cell membrane</keyword>
<gene>
    <name evidence="16" type="ORF">CCH79_00004337</name>
</gene>
<feature type="non-terminal residue" evidence="16">
    <location>
        <position position="1"/>
    </location>
</feature>
<dbReference type="PANTHER" id="PTHR24234">
    <property type="entry name" value="LYSOPHOSPHATIDIC ACID RECEPTOR 5/SPHINGOSYLPHOSPHORYLCHOLINE RECEPTOR"/>
    <property type="match status" value="1"/>
</dbReference>
<reference evidence="16 17" key="1">
    <citation type="journal article" date="2018" name="G3 (Bethesda)">
        <title>A High-Quality Reference Genome for the Invasive Mosquitofish Gambusia affinis Using a Chicago Library.</title>
        <authorList>
            <person name="Hoffberg S.L."/>
            <person name="Troendle N.J."/>
            <person name="Glenn T.C."/>
            <person name="Mahmud O."/>
            <person name="Louha S."/>
            <person name="Chalopin D."/>
            <person name="Bennetzen J.L."/>
            <person name="Mauricio R."/>
        </authorList>
    </citation>
    <scope>NUCLEOTIDE SEQUENCE [LARGE SCALE GENOMIC DNA]</scope>
    <source>
        <strain evidence="16">NE01/NJP1002.9</strain>
        <tissue evidence="16">Muscle</tissue>
    </source>
</reference>
<dbReference type="FunFam" id="1.20.1070.10:FF:000065">
    <property type="entry name" value="G-protein coupled receptor 4"/>
    <property type="match status" value="1"/>
</dbReference>
<comment type="subcellular location">
    <subcellularLocation>
        <location evidence="1">Cell membrane</location>
        <topology evidence="1">Multi-pass membrane protein</topology>
    </subcellularLocation>
</comment>
<evidence type="ECO:0000256" key="10">
    <source>
        <dbReference type="ARBA" id="ARBA00023180"/>
    </source>
</evidence>
<dbReference type="InterPro" id="IPR000276">
    <property type="entry name" value="GPCR_Rhodpsn"/>
</dbReference>
<dbReference type="PROSITE" id="PS50262">
    <property type="entry name" value="G_PROTEIN_RECEP_F1_2"/>
    <property type="match status" value="1"/>
</dbReference>
<dbReference type="SUPFAM" id="SSF81321">
    <property type="entry name" value="Family A G protein-coupled receptor-like"/>
    <property type="match status" value="1"/>
</dbReference>
<comment type="similarity">
    <text evidence="2 12">Belongs to the G-protein coupled receptor 1 family.</text>
</comment>
<keyword evidence="8" id="KW-1015">Disulfide bond</keyword>
<feature type="region of interest" description="Disordered" evidence="13">
    <location>
        <begin position="424"/>
        <end position="443"/>
    </location>
</feature>
<evidence type="ECO:0000256" key="1">
    <source>
        <dbReference type="ARBA" id="ARBA00004651"/>
    </source>
</evidence>
<dbReference type="InterPro" id="IPR005389">
    <property type="entry name" value="OGR1_rcpt"/>
</dbReference>
<evidence type="ECO:0000313" key="17">
    <source>
        <dbReference type="Proteomes" id="UP000250572"/>
    </source>
</evidence>
<evidence type="ECO:0000259" key="15">
    <source>
        <dbReference type="PROSITE" id="PS50262"/>
    </source>
</evidence>
<dbReference type="PRINTS" id="PR01564">
    <property type="entry name" value="OGR1RECEPTOR"/>
</dbReference>
<evidence type="ECO:0000256" key="9">
    <source>
        <dbReference type="ARBA" id="ARBA00023170"/>
    </source>
</evidence>
<dbReference type="GO" id="GO:0005886">
    <property type="term" value="C:plasma membrane"/>
    <property type="evidence" value="ECO:0007669"/>
    <property type="project" value="UniProtKB-SubCell"/>
</dbReference>
<dbReference type="PROSITE" id="PS00237">
    <property type="entry name" value="G_PROTEIN_RECEP_F1_1"/>
    <property type="match status" value="1"/>
</dbReference>
<feature type="region of interest" description="Disordered" evidence="13">
    <location>
        <begin position="457"/>
        <end position="490"/>
    </location>
</feature>
<keyword evidence="9 12" id="KW-0675">Receptor</keyword>
<keyword evidence="11 12" id="KW-0807">Transducer</keyword>
<evidence type="ECO:0000256" key="14">
    <source>
        <dbReference type="SAM" id="Phobius"/>
    </source>
</evidence>
<dbReference type="STRING" id="33528.ENSGAFP00000002743"/>
<protein>
    <recommendedName>
        <fullName evidence="15">G-protein coupled receptors family 1 profile domain-containing protein</fullName>
    </recommendedName>
</protein>
<feature type="transmembrane region" description="Helical" evidence="14">
    <location>
        <begin position="242"/>
        <end position="263"/>
    </location>
</feature>
<evidence type="ECO:0000256" key="2">
    <source>
        <dbReference type="ARBA" id="ARBA00010663"/>
    </source>
</evidence>
<feature type="transmembrane region" description="Helical" evidence="14">
    <location>
        <begin position="198"/>
        <end position="221"/>
    </location>
</feature>
<keyword evidence="6 12" id="KW-0297">G-protein coupled receptor</keyword>
<evidence type="ECO:0000256" key="6">
    <source>
        <dbReference type="ARBA" id="ARBA00023040"/>
    </source>
</evidence>
<dbReference type="EMBL" id="NHOQ01002481">
    <property type="protein sequence ID" value="PWA16350.1"/>
    <property type="molecule type" value="Genomic_DNA"/>
</dbReference>
<feature type="transmembrane region" description="Helical" evidence="14">
    <location>
        <begin position="293"/>
        <end position="314"/>
    </location>
</feature>
<keyword evidence="7 14" id="KW-0472">Membrane</keyword>
<keyword evidence="10" id="KW-0325">Glycoprotein</keyword>
<sequence length="527" mass="59418">CTRTTSWFLGWVKTQQNLHLSEELKLPAGLQKRMRAQQRSRMCFKAGARAAPRSAVRLPQTAGAEAAGKQPLLLSGPFGTELLAEVRTRGPALPEKKRSLSGTRTVLPLDLQVMSVINCTISHEVHQYVFSCVYILVLLVGVPSNLYSLYHAAVQLRQRNELGVYLLNLTVSDLLYLASLPLWLQYIFRNDDWQHREWLCQLCGFLLYENIYISIGFLCCISMDRYLAVVHPLRFTSLRSMTAAWIASATIWLKEVAVGVVFFHHKEVSRDQTNQSVCFEHYPMMPWEYPINYYRFSVGFLFPLAILSVSYLSVLRAVGRSAGTQPDQKTRIRQLVSSTILIFLVCFSPYHVFLLLRTLFERDCSFITGIFNYYHVSLLLTSLNCVADPALYCFVSESARRGLHRAVVRPVARVVCCCRRRGNASPVGPAGDSHEVATDGNGGRSVKLLNHSYTPLDAKTGSGNETSDPLTVPDKSWAEDSGDMGGRTGDRRISRYLLDRRQVPPPVLQLWVRGHRLQSQSSPQIEP</sequence>
<feature type="non-terminal residue" evidence="16">
    <location>
        <position position="527"/>
    </location>
</feature>
<evidence type="ECO:0000256" key="4">
    <source>
        <dbReference type="ARBA" id="ARBA00022692"/>
    </source>
</evidence>
<dbReference type="GO" id="GO:0004930">
    <property type="term" value="F:G protein-coupled receptor activity"/>
    <property type="evidence" value="ECO:0007669"/>
    <property type="project" value="UniProtKB-KW"/>
</dbReference>
<accession>A0A315UXQ1</accession>
<evidence type="ECO:0000256" key="7">
    <source>
        <dbReference type="ARBA" id="ARBA00023136"/>
    </source>
</evidence>
<dbReference type="Gene3D" id="1.20.1070.10">
    <property type="entry name" value="Rhodopsin 7-helix transmembrane proteins"/>
    <property type="match status" value="1"/>
</dbReference>